<organism evidence="1">
    <name type="scientific">marine sediment metagenome</name>
    <dbReference type="NCBI Taxonomy" id="412755"/>
    <lineage>
        <taxon>unclassified sequences</taxon>
        <taxon>metagenomes</taxon>
        <taxon>ecological metagenomes</taxon>
    </lineage>
</organism>
<protein>
    <submittedName>
        <fullName evidence="1">Uncharacterized protein</fullName>
    </submittedName>
</protein>
<dbReference type="EMBL" id="BART01022813">
    <property type="protein sequence ID" value="GAH01032.1"/>
    <property type="molecule type" value="Genomic_DNA"/>
</dbReference>
<feature type="non-terminal residue" evidence="1">
    <location>
        <position position="1"/>
    </location>
</feature>
<feature type="non-terminal residue" evidence="1">
    <location>
        <position position="287"/>
    </location>
</feature>
<dbReference type="AlphaFoldDB" id="X1C197"/>
<reference evidence="1" key="1">
    <citation type="journal article" date="2014" name="Front. Microbiol.">
        <title>High frequency of phylogenetically diverse reductive dehalogenase-homologous genes in deep subseafloor sedimentary metagenomes.</title>
        <authorList>
            <person name="Kawai M."/>
            <person name="Futagami T."/>
            <person name="Toyoda A."/>
            <person name="Takaki Y."/>
            <person name="Nishi S."/>
            <person name="Hori S."/>
            <person name="Arai W."/>
            <person name="Tsubouchi T."/>
            <person name="Morono Y."/>
            <person name="Uchiyama I."/>
            <person name="Ito T."/>
            <person name="Fujiyama A."/>
            <person name="Inagaki F."/>
            <person name="Takami H."/>
        </authorList>
    </citation>
    <scope>NUCLEOTIDE SEQUENCE</scope>
    <source>
        <strain evidence="1">Expedition CK06-06</strain>
    </source>
</reference>
<evidence type="ECO:0000313" key="1">
    <source>
        <dbReference type="EMBL" id="GAH01032.1"/>
    </source>
</evidence>
<name>X1C197_9ZZZZ</name>
<comment type="caution">
    <text evidence="1">The sequence shown here is derived from an EMBL/GenBank/DDBJ whole genome shotgun (WGS) entry which is preliminary data.</text>
</comment>
<accession>X1C197</accession>
<proteinExistence type="predicted"/>
<gene>
    <name evidence="1" type="ORF">S01H4_41676</name>
</gene>
<sequence length="287" mass="30237">RQFWPTVEPTGDPNINWSTVPLTVTESVVDPLDSVASISFSRDLGTYTYKNHPSSDASGIYLNPAVSGAGQYLIKVDQVSGTALTGTLATWIDLFSAATHIWSLDEAVVGELSALANISISQDNGAGSPVAASTVVKSVTFCSEVRDESKISWSTEPYNLVEIKESEDADCILTFNPSGWAVGDADTSGSFTENWHKDAPDPGNSTIIARDGSTIVDYAGLALITSFDAAEYTVNATLVSGTPPEGNGANNVINSADNVINVADNVVTVGSPLGTDLTLDQVRQWTL</sequence>